<evidence type="ECO:0008006" key="4">
    <source>
        <dbReference type="Google" id="ProtNLM"/>
    </source>
</evidence>
<comment type="caution">
    <text evidence="2">The sequence shown here is derived from an EMBL/GenBank/DDBJ whole genome shotgun (WGS) entry which is preliminary data.</text>
</comment>
<reference evidence="2 3" key="1">
    <citation type="submission" date="2019-07" db="EMBL/GenBank/DDBJ databases">
        <title>Whole genome shotgun sequence of Nocardia ninae NBRC 108245.</title>
        <authorList>
            <person name="Hosoyama A."/>
            <person name="Uohara A."/>
            <person name="Ohji S."/>
            <person name="Ichikawa N."/>
        </authorList>
    </citation>
    <scope>NUCLEOTIDE SEQUENCE [LARGE SCALE GENOMIC DNA]</scope>
    <source>
        <strain evidence="2 3">NBRC 108245</strain>
    </source>
</reference>
<dbReference type="Proteomes" id="UP000321424">
    <property type="component" value="Unassembled WGS sequence"/>
</dbReference>
<proteinExistence type="predicted"/>
<evidence type="ECO:0000313" key="3">
    <source>
        <dbReference type="Proteomes" id="UP000321424"/>
    </source>
</evidence>
<gene>
    <name evidence="2" type="ORF">NN4_50130</name>
</gene>
<dbReference type="AlphaFoldDB" id="A0A511MIL0"/>
<feature type="compositionally biased region" description="Basic and acidic residues" evidence="1">
    <location>
        <begin position="79"/>
        <end position="98"/>
    </location>
</feature>
<feature type="compositionally biased region" description="Low complexity" evidence="1">
    <location>
        <begin position="102"/>
        <end position="111"/>
    </location>
</feature>
<dbReference type="InterPro" id="IPR025447">
    <property type="entry name" value="DUF4192"/>
</dbReference>
<sequence>MNAPGSVRMASSLDAMTTPSNPRPTGRAAAQADSEHGDTGPAGDELFCARPSLLRGTSSSRAPVSLAAAMRSCQFLRPGGEKDDHGTARADRDGRFDGSENSVGSSPSDDGGQPDDVRLGGLVLTSDTDPDVATVLGEAIERVRDAVRPGTTVRPEDNVRPEADMQADAAWLESAARVEDATLPADIDLAGAAVLGGNPDRTDDAVRRGDPVRAEDAVLAADIDQTGASLFDSETEGIGDSLDAGFGALTEGDVFESAEHGRMVVCADQAPPFEADVPDSAVHVDEPGELIAAVPAMIGFPPERSLVVLVLRSAPGRGGGAIIDAVVRFDLDQDGGRRRLRAGMVAKCVMQICAHDDVAEVLAVVVDDRAVEPTEHRSEIGEHCGTGRFEVLIDALDRRLAAHDIALAGAWAVCAIEAEEGWWSLLGPDRRGALPDPATSVVALSNVLDGKHVRGSRAELTAMVVEDVELQDQVASLLDSAVAVARDRYARAVRRGDPSSYSREALDYVLWQIANTESGGQLMVPEIAELAAALRDRAVRDTMFALAVGDHAVAAEGLWAALTRALTGRDRAEAAALLGYSAYVRGDGPLAGIALDAALDADPDHPLATLLETSLHLGMRPDQLRRLARSGYDTAADLGIDLGSPAP</sequence>
<dbReference type="EMBL" id="BJXA01000037">
    <property type="protein sequence ID" value="GEM40494.1"/>
    <property type="molecule type" value="Genomic_DNA"/>
</dbReference>
<name>A0A511MIL0_9NOCA</name>
<feature type="region of interest" description="Disordered" evidence="1">
    <location>
        <begin position="76"/>
        <end position="127"/>
    </location>
</feature>
<evidence type="ECO:0000256" key="1">
    <source>
        <dbReference type="SAM" id="MobiDB-lite"/>
    </source>
</evidence>
<protein>
    <recommendedName>
        <fullName evidence="4">DUF4192 domain-containing protein</fullName>
    </recommendedName>
</protein>
<accession>A0A511MIL0</accession>
<evidence type="ECO:0000313" key="2">
    <source>
        <dbReference type="EMBL" id="GEM40494.1"/>
    </source>
</evidence>
<keyword evidence="3" id="KW-1185">Reference proteome</keyword>
<feature type="region of interest" description="Disordered" evidence="1">
    <location>
        <begin position="1"/>
        <end position="48"/>
    </location>
</feature>
<dbReference type="Pfam" id="PF13830">
    <property type="entry name" value="DUF4192"/>
    <property type="match status" value="1"/>
</dbReference>
<organism evidence="2 3">
    <name type="scientific">Nocardia ninae NBRC 108245</name>
    <dbReference type="NCBI Taxonomy" id="1210091"/>
    <lineage>
        <taxon>Bacteria</taxon>
        <taxon>Bacillati</taxon>
        <taxon>Actinomycetota</taxon>
        <taxon>Actinomycetes</taxon>
        <taxon>Mycobacteriales</taxon>
        <taxon>Nocardiaceae</taxon>
        <taxon>Nocardia</taxon>
    </lineage>
</organism>